<dbReference type="PANTHER" id="PTHR20978">
    <property type="entry name" value="SPLICING FACTOR 3B SUBUNIT 5"/>
    <property type="match status" value="1"/>
</dbReference>
<dbReference type="OrthoDB" id="274726at2759"/>
<organism evidence="2 3">
    <name type="scientific">Paramicrosporidium saccamoebae</name>
    <dbReference type="NCBI Taxonomy" id="1246581"/>
    <lineage>
        <taxon>Eukaryota</taxon>
        <taxon>Fungi</taxon>
        <taxon>Fungi incertae sedis</taxon>
        <taxon>Cryptomycota</taxon>
        <taxon>Cryptomycota incertae sedis</taxon>
        <taxon>Paramicrosporidium</taxon>
    </lineage>
</organism>
<proteinExistence type="predicted"/>
<dbReference type="Proteomes" id="UP000240830">
    <property type="component" value="Unassembled WGS sequence"/>
</dbReference>
<protein>
    <submittedName>
        <fullName evidence="2">Splicing factor 3b subunit 5</fullName>
    </submittedName>
</protein>
<evidence type="ECO:0000256" key="1">
    <source>
        <dbReference type="SAM" id="MobiDB-lite"/>
    </source>
</evidence>
<gene>
    <name evidence="2" type="ORF">PSACC_02476</name>
</gene>
<dbReference type="InterPro" id="IPR009846">
    <property type="entry name" value="SF3b5/RDS3-10"/>
</dbReference>
<name>A0A2H9TIY7_9FUNG</name>
<dbReference type="GO" id="GO:0071011">
    <property type="term" value="C:precatalytic spliceosome"/>
    <property type="evidence" value="ECO:0007669"/>
    <property type="project" value="TreeGrafter"/>
</dbReference>
<keyword evidence="3" id="KW-1185">Reference proteome</keyword>
<dbReference type="EMBL" id="MTSL01000165">
    <property type="protein sequence ID" value="PJF17713.1"/>
    <property type="molecule type" value="Genomic_DNA"/>
</dbReference>
<dbReference type="PANTHER" id="PTHR20978:SF0">
    <property type="entry name" value="SPLICING FACTOR 3B SUBUNIT 5"/>
    <property type="match status" value="1"/>
</dbReference>
<sequence length="106" mass="11893">MWARVIPTLLESTPIRHLTVREWLETQHKDTFASFLGHSNLVKYVSVATGECSARTRLNLLTSMLVPLVKQHECEPTYQPEFLSGAATTVPKPPVDDQGEEDMALD</sequence>
<reference evidence="2 3" key="1">
    <citation type="submission" date="2016-10" db="EMBL/GenBank/DDBJ databases">
        <title>The genome of Paramicrosporidium saccamoebae is the missing link in understanding Cryptomycota and Microsporidia evolution.</title>
        <authorList>
            <person name="Quandt C.A."/>
            <person name="Beaudet D."/>
            <person name="Corsaro D."/>
            <person name="Michel R."/>
            <person name="Corradi N."/>
            <person name="James T."/>
        </authorList>
    </citation>
    <scope>NUCLEOTIDE SEQUENCE [LARGE SCALE GENOMIC DNA]</scope>
    <source>
        <strain evidence="2 3">KSL3</strain>
    </source>
</reference>
<dbReference type="STRING" id="1246581.A0A2H9TIY7"/>
<evidence type="ECO:0000313" key="3">
    <source>
        <dbReference type="Proteomes" id="UP000240830"/>
    </source>
</evidence>
<dbReference type="Pfam" id="PF07189">
    <property type="entry name" value="SF3b10"/>
    <property type="match status" value="1"/>
</dbReference>
<dbReference type="GO" id="GO:0000398">
    <property type="term" value="P:mRNA splicing, via spliceosome"/>
    <property type="evidence" value="ECO:0007669"/>
    <property type="project" value="TreeGrafter"/>
</dbReference>
<feature type="compositionally biased region" description="Acidic residues" evidence="1">
    <location>
        <begin position="97"/>
        <end position="106"/>
    </location>
</feature>
<feature type="region of interest" description="Disordered" evidence="1">
    <location>
        <begin position="82"/>
        <end position="106"/>
    </location>
</feature>
<dbReference type="GO" id="GO:0005686">
    <property type="term" value="C:U2 snRNP"/>
    <property type="evidence" value="ECO:0007669"/>
    <property type="project" value="TreeGrafter"/>
</dbReference>
<comment type="caution">
    <text evidence="2">The sequence shown here is derived from an EMBL/GenBank/DDBJ whole genome shotgun (WGS) entry which is preliminary data.</text>
</comment>
<dbReference type="AlphaFoldDB" id="A0A2H9TIY7"/>
<accession>A0A2H9TIY7</accession>
<evidence type="ECO:0000313" key="2">
    <source>
        <dbReference type="EMBL" id="PJF17713.1"/>
    </source>
</evidence>